<organism evidence="2 3">
    <name type="scientific">Golovinomyces cichoracearum</name>
    <dbReference type="NCBI Taxonomy" id="62708"/>
    <lineage>
        <taxon>Eukaryota</taxon>
        <taxon>Fungi</taxon>
        <taxon>Dikarya</taxon>
        <taxon>Ascomycota</taxon>
        <taxon>Pezizomycotina</taxon>
        <taxon>Leotiomycetes</taxon>
        <taxon>Erysiphales</taxon>
        <taxon>Erysiphaceae</taxon>
        <taxon>Golovinomyces</taxon>
    </lineage>
</organism>
<evidence type="ECO:0000313" key="3">
    <source>
        <dbReference type="Proteomes" id="UP000285405"/>
    </source>
</evidence>
<dbReference type="AlphaFoldDB" id="A0A420J9Z2"/>
<evidence type="ECO:0000256" key="1">
    <source>
        <dbReference type="SAM" id="MobiDB-lite"/>
    </source>
</evidence>
<protein>
    <submittedName>
        <fullName evidence="2">Uncharacterized protein</fullName>
    </submittedName>
</protein>
<accession>A0A420J9Z2</accession>
<sequence length="104" mass="12196">MSSSSELQPGVLSENSLGKLPDSTDTLNDKDLQNLLRYGFQPSNHSVETIDKFTQWRIQIYHINRYNNSNLSNEFADDFQYFNKTNFEKTAKDIKPNLRSFHYQ</sequence>
<reference evidence="2 3" key="1">
    <citation type="journal article" date="2018" name="BMC Genomics">
        <title>Comparative genome analyses reveal sequence features reflecting distinct modes of host-adaptation between dicot and monocot powdery mildew.</title>
        <authorList>
            <person name="Wu Y."/>
            <person name="Ma X."/>
            <person name="Pan Z."/>
            <person name="Kale S.D."/>
            <person name="Song Y."/>
            <person name="King H."/>
            <person name="Zhang Q."/>
            <person name="Presley C."/>
            <person name="Deng X."/>
            <person name="Wei C.I."/>
            <person name="Xiao S."/>
        </authorList>
    </citation>
    <scope>NUCLEOTIDE SEQUENCE [LARGE SCALE GENOMIC DNA]</scope>
    <source>
        <strain evidence="2">UCSC1</strain>
    </source>
</reference>
<evidence type="ECO:0000313" key="2">
    <source>
        <dbReference type="EMBL" id="RKF83614.1"/>
    </source>
</evidence>
<gene>
    <name evidence="2" type="ORF">GcC1_000019</name>
</gene>
<dbReference type="EMBL" id="MCBR01000069">
    <property type="protein sequence ID" value="RKF83614.1"/>
    <property type="molecule type" value="Genomic_DNA"/>
</dbReference>
<dbReference type="OrthoDB" id="10567616at2759"/>
<comment type="caution">
    <text evidence="2">The sequence shown here is derived from an EMBL/GenBank/DDBJ whole genome shotgun (WGS) entry which is preliminary data.</text>
</comment>
<feature type="region of interest" description="Disordered" evidence="1">
    <location>
        <begin position="1"/>
        <end position="25"/>
    </location>
</feature>
<proteinExistence type="predicted"/>
<dbReference type="Proteomes" id="UP000285405">
    <property type="component" value="Unassembled WGS sequence"/>
</dbReference>
<name>A0A420J9Z2_9PEZI</name>